<organism evidence="1 2">
    <name type="scientific">Tenacibaculum phage pT24</name>
    <dbReference type="NCBI Taxonomy" id="1880590"/>
    <lineage>
        <taxon>Viruses</taxon>
        <taxon>Duplodnaviria</taxon>
        <taxon>Heunggongvirae</taxon>
        <taxon>Uroviricota</taxon>
        <taxon>Caudoviricetes</taxon>
        <taxon>Kungbxnavirus</taxon>
        <taxon>Kungbxnavirus pT24</taxon>
    </lineage>
</organism>
<keyword evidence="2" id="KW-1185">Reference proteome</keyword>
<proteinExistence type="predicted"/>
<accession>A0A1B4XX83</accession>
<sequence>MYEKQVYPKFIILVEDGVKKLVIGKCTFHKELVPQTDRDKIISGGWFEYDIPNKKFHLMGDSSDFGEALREDIEEAVLNDEVYSGYLIRKFDNHKFSHNNGFDTVDLN</sequence>
<protein>
    <submittedName>
        <fullName evidence="1">Uncharacterized protein</fullName>
    </submittedName>
</protein>
<name>A0A1B4XX83_9CAUD</name>
<dbReference type="Proteomes" id="UP000224877">
    <property type="component" value="Segment"/>
</dbReference>
<evidence type="ECO:0000313" key="2">
    <source>
        <dbReference type="Proteomes" id="UP000224877"/>
    </source>
</evidence>
<reference evidence="1 2" key="1">
    <citation type="submission" date="2016-07" db="EMBL/GenBank/DDBJ databases">
        <title>Characterization of three bacteriophages infecting bacteria isolated from shrimp culture pond water.</title>
        <authorList>
            <person name="Khoa H.V."/>
        </authorList>
    </citation>
    <scope>NUCLEOTIDE SEQUENCE [LARGE SCALE GENOMIC DNA]</scope>
</reference>
<dbReference type="EMBL" id="LC168164">
    <property type="protein sequence ID" value="BAV39417.1"/>
    <property type="molecule type" value="Genomic_DNA"/>
</dbReference>
<evidence type="ECO:0000313" key="1">
    <source>
        <dbReference type="EMBL" id="BAV39417.1"/>
    </source>
</evidence>
<gene>
    <name evidence="1" type="ORF">BPT24_299</name>
</gene>